<protein>
    <submittedName>
        <fullName evidence="5">Outer membrane protein assembly factor</fullName>
    </submittedName>
</protein>
<feature type="domain" description="Bacterial surface antigen (D15)" evidence="4">
    <location>
        <begin position="356"/>
        <end position="673"/>
    </location>
</feature>
<evidence type="ECO:0000256" key="3">
    <source>
        <dbReference type="ARBA" id="ARBA00023136"/>
    </source>
</evidence>
<reference evidence="5 6" key="1">
    <citation type="submission" date="2019-09" db="EMBL/GenBank/DDBJ databases">
        <title>YIM 132180 draft genome.</title>
        <authorList>
            <person name="Zhang K."/>
        </authorList>
    </citation>
    <scope>NUCLEOTIDE SEQUENCE [LARGE SCALE GENOMIC DNA]</scope>
    <source>
        <strain evidence="5 6">YIM 132180</strain>
    </source>
</reference>
<name>A0A7V7PSS3_9HYPH</name>
<keyword evidence="3" id="KW-0472">Membrane</keyword>
<dbReference type="InterPro" id="IPR000184">
    <property type="entry name" value="Bac_surfAg_D15"/>
</dbReference>
<dbReference type="Pfam" id="PF01103">
    <property type="entry name" value="Omp85"/>
    <property type="match status" value="1"/>
</dbReference>
<keyword evidence="2" id="KW-0812">Transmembrane</keyword>
<evidence type="ECO:0000256" key="2">
    <source>
        <dbReference type="ARBA" id="ARBA00022452"/>
    </source>
</evidence>
<dbReference type="AlphaFoldDB" id="A0A7V7PSS3"/>
<gene>
    <name evidence="5" type="ORF">F6X38_00360</name>
</gene>
<keyword evidence="6" id="KW-1185">Reference proteome</keyword>
<comment type="subcellular location">
    <subcellularLocation>
        <location evidence="1">Membrane</location>
    </subcellularLocation>
</comment>
<dbReference type="Gene3D" id="2.40.160.50">
    <property type="entry name" value="membrane protein fhac: a member of the omp85/tpsb transporter family"/>
    <property type="match status" value="1"/>
</dbReference>
<keyword evidence="2" id="KW-1134">Transmembrane beta strand</keyword>
<evidence type="ECO:0000313" key="6">
    <source>
        <dbReference type="Proteomes" id="UP000432089"/>
    </source>
</evidence>
<accession>A0A7V7PSS3</accession>
<dbReference type="InterPro" id="IPR039910">
    <property type="entry name" value="D15-like"/>
</dbReference>
<dbReference type="PANTHER" id="PTHR12815:SF42">
    <property type="entry name" value="BACTERIAL SURFACE ANTIGEN (D15) DOMAIN-CONTAINING PROTEIN"/>
    <property type="match status" value="1"/>
</dbReference>
<evidence type="ECO:0000313" key="5">
    <source>
        <dbReference type="EMBL" id="KAB0682582.1"/>
    </source>
</evidence>
<sequence>MTRRNVQGVRVRVRFEFGVPFRDRFVASRCSRLLLAGVVFGIAALGSAAPASAINIFGLKLFESDKDPNEGVIDPIRYSVTLSVMPADKDLQDTLEKASSLVANEDNPVSGSLGLLSQAKTDQKRLVAALYENARYDGIVTILIEGKDIATLAPDATFDTSRPVPVQVIVEPGQVFTIGRVEITANGVPVNPSTYDLASGSNAASTRVLEQESNLLEALRNEGRPFVAITRRDVVADSATAKLDYRLAVSPGGQVPYGDIFVDGTKDVDPGFVAYMTGIEKGKVFSPAELKKARDRLVKLDVFSSVNVREGKEQMADGTLPVQVEVAERKFNFFGIGGTYSNTDGAGVSGYIGNRNLFGRAESLRLDASVSRIGATALSSDTVRDTSDIDYKASLVFKKPGVLGPDSVYVGSIEAVSEHPLAYDRNSIAGTSGVQYAIDDVQSVDARIRLEYEAIRDYLGDQDYFIASVPIAYTYDSRDNKLNPTQGFLGKLLAEPSYEIRGGVPFLRARADASTYVSVTDNDRFIVAGRVAYGSVFGADRDDVPNDRRFYAGGGGSVRGYQFQTIGPFFPDELGPTGDESFNDTPRGGRSLFEANLEFRIGVTENIQIVPFVDAGTVGDELVPDFGNFKLGYGIGARYLTSFGPIRVDVGFPAQPSSRDESFQIYAGIGQAF</sequence>
<dbReference type="PANTHER" id="PTHR12815">
    <property type="entry name" value="SORTING AND ASSEMBLY MACHINERY SAMM50 PROTEIN FAMILY MEMBER"/>
    <property type="match status" value="1"/>
</dbReference>
<dbReference type="Proteomes" id="UP000432089">
    <property type="component" value="Unassembled WGS sequence"/>
</dbReference>
<organism evidence="5 6">
    <name type="scientific">Plantimonas leprariae</name>
    <dbReference type="NCBI Taxonomy" id="2615207"/>
    <lineage>
        <taxon>Bacteria</taxon>
        <taxon>Pseudomonadati</taxon>
        <taxon>Pseudomonadota</taxon>
        <taxon>Alphaproteobacteria</taxon>
        <taxon>Hyphomicrobiales</taxon>
        <taxon>Aurantimonadaceae</taxon>
        <taxon>Plantimonas</taxon>
    </lineage>
</organism>
<dbReference type="Gene3D" id="3.10.20.310">
    <property type="entry name" value="membrane protein fhac"/>
    <property type="match status" value="1"/>
</dbReference>
<comment type="caution">
    <text evidence="5">The sequence shown here is derived from an EMBL/GenBank/DDBJ whole genome shotgun (WGS) entry which is preliminary data.</text>
</comment>
<dbReference type="GO" id="GO:0019867">
    <property type="term" value="C:outer membrane"/>
    <property type="evidence" value="ECO:0007669"/>
    <property type="project" value="InterPro"/>
</dbReference>
<evidence type="ECO:0000256" key="1">
    <source>
        <dbReference type="ARBA" id="ARBA00004370"/>
    </source>
</evidence>
<proteinExistence type="predicted"/>
<evidence type="ECO:0000259" key="4">
    <source>
        <dbReference type="Pfam" id="PF01103"/>
    </source>
</evidence>
<dbReference type="EMBL" id="VZDO01000001">
    <property type="protein sequence ID" value="KAB0682582.1"/>
    <property type="molecule type" value="Genomic_DNA"/>
</dbReference>